<gene>
    <name evidence="2" type="ORF">FSP39_016896</name>
</gene>
<protein>
    <recommendedName>
        <fullName evidence="1">Reverse transcriptase domain-containing protein</fullName>
    </recommendedName>
</protein>
<dbReference type="EMBL" id="VSWD01000007">
    <property type="protein sequence ID" value="KAK3098177.1"/>
    <property type="molecule type" value="Genomic_DNA"/>
</dbReference>
<reference evidence="2" key="1">
    <citation type="submission" date="2019-08" db="EMBL/GenBank/DDBJ databases">
        <title>The improved chromosome-level genome for the pearl oyster Pinctada fucata martensii using PacBio sequencing and Hi-C.</title>
        <authorList>
            <person name="Zheng Z."/>
        </authorList>
    </citation>
    <scope>NUCLEOTIDE SEQUENCE</scope>
    <source>
        <strain evidence="2">ZZ-2019</strain>
        <tissue evidence="2">Adductor muscle</tissue>
    </source>
</reference>
<dbReference type="SUPFAM" id="SSF56672">
    <property type="entry name" value="DNA/RNA polymerases"/>
    <property type="match status" value="1"/>
</dbReference>
<organism evidence="2 3">
    <name type="scientific">Pinctada imbricata</name>
    <name type="common">Atlantic pearl-oyster</name>
    <name type="synonym">Pinctada martensii</name>
    <dbReference type="NCBI Taxonomy" id="66713"/>
    <lineage>
        <taxon>Eukaryota</taxon>
        <taxon>Metazoa</taxon>
        <taxon>Spiralia</taxon>
        <taxon>Lophotrochozoa</taxon>
        <taxon>Mollusca</taxon>
        <taxon>Bivalvia</taxon>
        <taxon>Autobranchia</taxon>
        <taxon>Pteriomorphia</taxon>
        <taxon>Pterioida</taxon>
        <taxon>Pterioidea</taxon>
        <taxon>Pteriidae</taxon>
        <taxon>Pinctada</taxon>
    </lineage>
</organism>
<dbReference type="PROSITE" id="PS50878">
    <property type="entry name" value="RT_POL"/>
    <property type="match status" value="1"/>
</dbReference>
<dbReference type="CDD" id="cd01650">
    <property type="entry name" value="RT_nLTR_like"/>
    <property type="match status" value="1"/>
</dbReference>
<dbReference type="InterPro" id="IPR000477">
    <property type="entry name" value="RT_dom"/>
</dbReference>
<dbReference type="AlphaFoldDB" id="A0AA88Y4Z8"/>
<feature type="domain" description="Reverse transcriptase" evidence="1">
    <location>
        <begin position="230"/>
        <end position="451"/>
    </location>
</feature>
<dbReference type="Proteomes" id="UP001186944">
    <property type="component" value="Unassembled WGS sequence"/>
</dbReference>
<name>A0AA88Y4Z8_PINIB</name>
<evidence type="ECO:0000313" key="2">
    <source>
        <dbReference type="EMBL" id="KAK3098177.1"/>
    </source>
</evidence>
<dbReference type="Pfam" id="PF00078">
    <property type="entry name" value="RVT_1"/>
    <property type="match status" value="1"/>
</dbReference>
<evidence type="ECO:0000259" key="1">
    <source>
        <dbReference type="PROSITE" id="PS50878"/>
    </source>
</evidence>
<dbReference type="PANTHER" id="PTHR47510">
    <property type="entry name" value="REVERSE TRANSCRIPTASE DOMAIN-CONTAINING PROTEIN"/>
    <property type="match status" value="1"/>
</dbReference>
<keyword evidence="3" id="KW-1185">Reference proteome</keyword>
<proteinExistence type="predicted"/>
<dbReference type="PANTHER" id="PTHR47510:SF3">
    <property type="entry name" value="ENDO_EXONUCLEASE_PHOSPHATASE DOMAIN-CONTAINING PROTEIN"/>
    <property type="match status" value="1"/>
</dbReference>
<sequence length="451" mass="51243">MLEVNFDEIEQIYDPDEVVAAFYSLFFGVVNKHAKIKNKRVKCQLNPSWMTPEIKEARHARDFYHKKKDPIKFKYWRNKVAALINSAKEKYYKSAIDENKNSKDIWKYINELRPKADHSSPSMLTVDDPTATNNLDIVNMFNDYFVKLSNALLSDNADYSETLRTLNQFTHSKLNSATEFCIQPIDETDVFNMLQKLNIKKSSGVDCLGPRLLKLTAPVISKCVAHMINQSITRGFFPDELKIAKVIPIYKKGDPGNYRPISTLPTLSKIYERHVASQIHNYLSAFELLHVEQSGFRQFHSCQTALTKLVDTWLEEMDNGNITGVSFLDFRKAFDLVNHNILTDKLKCYNFHSSAIKWISSYLDKRCQSVQMGNTHSQLKAISCGVPQGSVLGPLLFLIYINDLPLHVKSSSLSLFADDATLHKSAPSVDFVKLPLSSDVENVINGAGKMV</sequence>
<comment type="caution">
    <text evidence="2">The sequence shown here is derived from an EMBL/GenBank/DDBJ whole genome shotgun (WGS) entry which is preliminary data.</text>
</comment>
<accession>A0AA88Y4Z8</accession>
<dbReference type="InterPro" id="IPR043502">
    <property type="entry name" value="DNA/RNA_pol_sf"/>
</dbReference>
<evidence type="ECO:0000313" key="3">
    <source>
        <dbReference type="Proteomes" id="UP001186944"/>
    </source>
</evidence>